<feature type="transmembrane region" description="Helical" evidence="8">
    <location>
        <begin position="41"/>
        <end position="68"/>
    </location>
</feature>
<feature type="transmembrane region" description="Helical" evidence="8">
    <location>
        <begin position="158"/>
        <end position="178"/>
    </location>
</feature>
<evidence type="ECO:0000259" key="10">
    <source>
        <dbReference type="PROSITE" id="PS50929"/>
    </source>
</evidence>
<keyword evidence="6 8" id="KW-0472">Membrane</keyword>
<dbReference type="SUPFAM" id="SSF52540">
    <property type="entry name" value="P-loop containing nucleoside triphosphate hydrolases"/>
    <property type="match status" value="1"/>
</dbReference>
<evidence type="ECO:0000256" key="5">
    <source>
        <dbReference type="ARBA" id="ARBA00022989"/>
    </source>
</evidence>
<dbReference type="InterPro" id="IPR014216">
    <property type="entry name" value="ABC_transptr_CydD"/>
</dbReference>
<dbReference type="CDD" id="cd18584">
    <property type="entry name" value="ABC_6TM_AarD_CydD"/>
    <property type="match status" value="1"/>
</dbReference>
<feature type="transmembrane region" description="Helical" evidence="8">
    <location>
        <begin position="294"/>
        <end position="312"/>
    </location>
</feature>
<organism evidence="11 12">
    <name type="scientific">Rathayibacter tanaceti</name>
    <dbReference type="NCBI Taxonomy" id="1671680"/>
    <lineage>
        <taxon>Bacteria</taxon>
        <taxon>Bacillati</taxon>
        <taxon>Actinomycetota</taxon>
        <taxon>Actinomycetes</taxon>
        <taxon>Micrococcales</taxon>
        <taxon>Microbacteriaceae</taxon>
        <taxon>Rathayibacter</taxon>
    </lineage>
</organism>
<dbReference type="Gene3D" id="3.40.50.300">
    <property type="entry name" value="P-loop containing nucleotide triphosphate hydrolases"/>
    <property type="match status" value="1"/>
</dbReference>
<keyword evidence="2 8" id="KW-0812">Transmembrane</keyword>
<feature type="domain" description="ABC transmembrane type-1" evidence="10">
    <location>
        <begin position="44"/>
        <end position="326"/>
    </location>
</feature>
<keyword evidence="4" id="KW-0067">ATP-binding</keyword>
<dbReference type="InterPro" id="IPR003593">
    <property type="entry name" value="AAA+_ATPase"/>
</dbReference>
<dbReference type="InterPro" id="IPR017871">
    <property type="entry name" value="ABC_transporter-like_CS"/>
</dbReference>
<gene>
    <name evidence="11" type="primary">cydD</name>
    <name evidence="11" type="ORF">GSU10_08975</name>
</gene>
<comment type="subcellular location">
    <subcellularLocation>
        <location evidence="1">Cell membrane</location>
        <topology evidence="1">Multi-pass membrane protein</topology>
    </subcellularLocation>
</comment>
<dbReference type="InterPro" id="IPR027417">
    <property type="entry name" value="P-loop_NTPase"/>
</dbReference>
<dbReference type="InterPro" id="IPR039421">
    <property type="entry name" value="Type_1_exporter"/>
</dbReference>
<dbReference type="PANTHER" id="PTHR24221">
    <property type="entry name" value="ATP-BINDING CASSETTE SUB-FAMILY B"/>
    <property type="match status" value="1"/>
</dbReference>
<dbReference type="InterPro" id="IPR011527">
    <property type="entry name" value="ABC1_TM_dom"/>
</dbReference>
<evidence type="ECO:0000259" key="9">
    <source>
        <dbReference type="PROSITE" id="PS50893"/>
    </source>
</evidence>
<dbReference type="InterPro" id="IPR036640">
    <property type="entry name" value="ABC1_TM_sf"/>
</dbReference>
<evidence type="ECO:0000313" key="11">
    <source>
        <dbReference type="EMBL" id="QHC57018.1"/>
    </source>
</evidence>
<dbReference type="GO" id="GO:0140359">
    <property type="term" value="F:ABC-type transporter activity"/>
    <property type="evidence" value="ECO:0007669"/>
    <property type="project" value="InterPro"/>
</dbReference>
<dbReference type="GO" id="GO:0005886">
    <property type="term" value="C:plasma membrane"/>
    <property type="evidence" value="ECO:0007669"/>
    <property type="project" value="UniProtKB-SubCell"/>
</dbReference>
<feature type="transmembrane region" description="Helical" evidence="8">
    <location>
        <begin position="184"/>
        <end position="205"/>
    </location>
</feature>
<keyword evidence="3" id="KW-0547">Nucleotide-binding</keyword>
<evidence type="ECO:0000256" key="2">
    <source>
        <dbReference type="ARBA" id="ARBA00022692"/>
    </source>
</evidence>
<proteinExistence type="predicted"/>
<evidence type="ECO:0000313" key="12">
    <source>
        <dbReference type="Proteomes" id="UP000465031"/>
    </source>
</evidence>
<dbReference type="PROSITE" id="PS50893">
    <property type="entry name" value="ABC_TRANSPORTER_2"/>
    <property type="match status" value="1"/>
</dbReference>
<dbReference type="GO" id="GO:0042883">
    <property type="term" value="P:cysteine transport"/>
    <property type="evidence" value="ECO:0007669"/>
    <property type="project" value="InterPro"/>
</dbReference>
<protein>
    <submittedName>
        <fullName evidence="11">Thiol reductant ABC exporter subunit CydD</fullName>
    </submittedName>
</protein>
<dbReference type="SUPFAM" id="SSF90123">
    <property type="entry name" value="ABC transporter transmembrane region"/>
    <property type="match status" value="1"/>
</dbReference>
<dbReference type="GO" id="GO:0016887">
    <property type="term" value="F:ATP hydrolysis activity"/>
    <property type="evidence" value="ECO:0007669"/>
    <property type="project" value="InterPro"/>
</dbReference>
<dbReference type="Pfam" id="PF00005">
    <property type="entry name" value="ABC_tran"/>
    <property type="match status" value="1"/>
</dbReference>
<accession>A0AAE6V7J7</accession>
<dbReference type="NCBIfam" id="TIGR02857">
    <property type="entry name" value="CydD"/>
    <property type="match status" value="1"/>
</dbReference>
<sequence length="564" mass="58159">MRPGPTGSFASASAGRTSRPTRTEVKPLDPRLLRYTRAARVFLLLGGALALARTLAIVAFAWLVAQLVAGAVDGRSASDLAPLLAALLAVVAVRAGLAWATEVNAVRGGVGAKAQLRRAVLAAMTELGPSGRPEGGSGGAVALLGGGLDALDGYFARYLPQLIATAVATPLLTLVVFLADPLSALFLVVTLPLIPVFMVLIGWATQAVQNRQWERLQALASGFVDTVGGLATLKIFGRAERQATRIRALTEDYRVHTMKVLRITFVSGFVLELAGSLSVALVAVSIGLRLVDGSLGLAVGLFVLVLAPDVFLPVRQVGAEFHAAADGVQAADRAFAVIERAAALPAEAAADAVSGDLELRGLAVDDGRGRLLAPLDAVLSVGSITALTGPSGSGKSTLLAALAGFVPFEGSLLSGGEPVTGSALRECLAWAGQRPDLLPGTVGSNVELGTRAPDAERVRRALRIAGADVEPERRLDVEGSGLSGGQSARVAVARAVHRLLERDCRVLALDEPTAALDEESERALLTGLRMLADRGVIVVVATHRPATIAAADSVLALSAEAVVR</sequence>
<feature type="transmembrane region" description="Helical" evidence="8">
    <location>
        <begin position="80"/>
        <end position="100"/>
    </location>
</feature>
<dbReference type="Proteomes" id="UP000465031">
    <property type="component" value="Chromosome"/>
</dbReference>
<dbReference type="AlphaFoldDB" id="A0AAE6V7J7"/>
<dbReference type="KEGG" id="rte:GSU10_08975"/>
<reference evidence="12" key="1">
    <citation type="submission" date="2019-12" db="EMBL/GenBank/DDBJ databases">
        <title>Complete and draft genome sequences of new strains and members of some known species of the genus Rathayibacter isolated from plants.</title>
        <authorList>
            <person name="Tarlachkov S.V."/>
            <person name="Starodumova I.P."/>
            <person name="Dorofeeva L.V."/>
            <person name="Prisyazhnaya N.V."/>
            <person name="Leyn S."/>
            <person name="Zlamal J."/>
            <person name="Elan M."/>
            <person name="Osterman A.L."/>
            <person name="Nadler S."/>
            <person name="Subbotin S.A."/>
            <person name="Evtushenko L.I."/>
        </authorList>
    </citation>
    <scope>NUCLEOTIDE SEQUENCE [LARGE SCALE GENOMIC DNA]</scope>
    <source>
        <strain evidence="12">VKM Ac-2761</strain>
    </source>
</reference>
<dbReference type="PROSITE" id="PS50929">
    <property type="entry name" value="ABC_TM1F"/>
    <property type="match status" value="1"/>
</dbReference>
<dbReference type="Pfam" id="PF00664">
    <property type="entry name" value="ABC_membrane"/>
    <property type="match status" value="1"/>
</dbReference>
<feature type="transmembrane region" description="Helical" evidence="8">
    <location>
        <begin position="263"/>
        <end position="288"/>
    </location>
</feature>
<dbReference type="GO" id="GO:0005524">
    <property type="term" value="F:ATP binding"/>
    <property type="evidence" value="ECO:0007669"/>
    <property type="project" value="UniProtKB-KW"/>
</dbReference>
<evidence type="ECO:0000256" key="7">
    <source>
        <dbReference type="SAM" id="MobiDB-lite"/>
    </source>
</evidence>
<evidence type="ECO:0000256" key="8">
    <source>
        <dbReference type="SAM" id="Phobius"/>
    </source>
</evidence>
<dbReference type="PROSITE" id="PS00211">
    <property type="entry name" value="ABC_TRANSPORTER_1"/>
    <property type="match status" value="1"/>
</dbReference>
<keyword evidence="5 8" id="KW-1133">Transmembrane helix</keyword>
<name>A0AAE6V7J7_9MICO</name>
<evidence type="ECO:0000256" key="6">
    <source>
        <dbReference type="ARBA" id="ARBA00023136"/>
    </source>
</evidence>
<evidence type="ECO:0000256" key="3">
    <source>
        <dbReference type="ARBA" id="ARBA00022741"/>
    </source>
</evidence>
<feature type="domain" description="ABC transporter" evidence="9">
    <location>
        <begin position="357"/>
        <end position="563"/>
    </location>
</feature>
<dbReference type="InterPro" id="IPR003439">
    <property type="entry name" value="ABC_transporter-like_ATP-bd"/>
</dbReference>
<feature type="compositionally biased region" description="Polar residues" evidence="7">
    <location>
        <begin position="8"/>
        <end position="20"/>
    </location>
</feature>
<dbReference type="Gene3D" id="1.20.1560.10">
    <property type="entry name" value="ABC transporter type 1, transmembrane domain"/>
    <property type="match status" value="1"/>
</dbReference>
<dbReference type="SMART" id="SM00382">
    <property type="entry name" value="AAA"/>
    <property type="match status" value="1"/>
</dbReference>
<dbReference type="PANTHER" id="PTHR24221:SF590">
    <property type="entry name" value="COMPONENT LINKED WITH THE ASSEMBLY OF CYTOCHROME' TRANSPORT TRANSMEMBRANE ATP-BINDING PROTEIN ABC TRANSPORTER CYDD-RELATED"/>
    <property type="match status" value="1"/>
</dbReference>
<dbReference type="EMBL" id="CP047186">
    <property type="protein sequence ID" value="QHC57018.1"/>
    <property type="molecule type" value="Genomic_DNA"/>
</dbReference>
<evidence type="ECO:0000256" key="4">
    <source>
        <dbReference type="ARBA" id="ARBA00022840"/>
    </source>
</evidence>
<evidence type="ECO:0000256" key="1">
    <source>
        <dbReference type="ARBA" id="ARBA00004651"/>
    </source>
</evidence>
<feature type="region of interest" description="Disordered" evidence="7">
    <location>
        <begin position="1"/>
        <end position="25"/>
    </location>
</feature>